<dbReference type="CDD" id="cd00082">
    <property type="entry name" value="HisKA"/>
    <property type="match status" value="1"/>
</dbReference>
<keyword evidence="5" id="KW-0808">Transferase</keyword>
<dbReference type="Gene3D" id="1.10.287.130">
    <property type="match status" value="1"/>
</dbReference>
<dbReference type="FunFam" id="1.10.287.130:FF:000001">
    <property type="entry name" value="Two-component sensor histidine kinase"/>
    <property type="match status" value="1"/>
</dbReference>
<feature type="transmembrane region" description="Helical" evidence="11">
    <location>
        <begin position="148"/>
        <end position="171"/>
    </location>
</feature>
<dbReference type="Pfam" id="PF00512">
    <property type="entry name" value="HisKA"/>
    <property type="match status" value="1"/>
</dbReference>
<keyword evidence="6 11" id="KW-0812">Transmembrane</keyword>
<name>A0A6J6U4I8_9ZZZZ</name>
<dbReference type="SUPFAM" id="SSF55874">
    <property type="entry name" value="ATPase domain of HSP90 chaperone/DNA topoisomerase II/histidine kinase"/>
    <property type="match status" value="1"/>
</dbReference>
<dbReference type="PROSITE" id="PS50109">
    <property type="entry name" value="HIS_KIN"/>
    <property type="match status" value="1"/>
</dbReference>
<organism evidence="14">
    <name type="scientific">freshwater metagenome</name>
    <dbReference type="NCBI Taxonomy" id="449393"/>
    <lineage>
        <taxon>unclassified sequences</taxon>
        <taxon>metagenomes</taxon>
        <taxon>ecological metagenomes</taxon>
    </lineage>
</organism>
<dbReference type="Gene3D" id="6.10.340.10">
    <property type="match status" value="1"/>
</dbReference>
<dbReference type="InterPro" id="IPR004358">
    <property type="entry name" value="Sig_transdc_His_kin-like_C"/>
</dbReference>
<dbReference type="GO" id="GO:0005886">
    <property type="term" value="C:plasma membrane"/>
    <property type="evidence" value="ECO:0007669"/>
    <property type="project" value="TreeGrafter"/>
</dbReference>
<dbReference type="SMART" id="SM00388">
    <property type="entry name" value="HisKA"/>
    <property type="match status" value="1"/>
</dbReference>
<protein>
    <recommendedName>
        <fullName evidence="3">histidine kinase</fullName>
        <ecNumber evidence="3">2.7.13.3</ecNumber>
    </recommendedName>
</protein>
<evidence type="ECO:0000256" key="6">
    <source>
        <dbReference type="ARBA" id="ARBA00022692"/>
    </source>
</evidence>
<keyword evidence="9" id="KW-0902">Two-component regulatory system</keyword>
<evidence type="ECO:0000256" key="1">
    <source>
        <dbReference type="ARBA" id="ARBA00000085"/>
    </source>
</evidence>
<evidence type="ECO:0000313" key="14">
    <source>
        <dbReference type="EMBL" id="CAB4754642.1"/>
    </source>
</evidence>
<evidence type="ECO:0000256" key="11">
    <source>
        <dbReference type="SAM" id="Phobius"/>
    </source>
</evidence>
<dbReference type="Gene3D" id="3.30.565.10">
    <property type="entry name" value="Histidine kinase-like ATPase, C-terminal domain"/>
    <property type="match status" value="1"/>
</dbReference>
<evidence type="ECO:0000256" key="4">
    <source>
        <dbReference type="ARBA" id="ARBA00022553"/>
    </source>
</evidence>
<sequence>MTLRARVTLLTALLILVSTSLLGALAYVTSSRLQYDSIDNSLASVITDARIRSLATNPRPVPDDVYSPFALARVNRDGTVTVLRQAGLGSDPLPFPQLSAESIDAASVSPVSVTGTPSYRVLVRQPPNRATVIAAAPLGDVESNLTRLAAVIIASVLAVTLIGGVAAWAIVRRFFRPVDAMVDAAHAISLGDTQRRVPTARAGTELGELSESLNLMIGSLTTSIATVEASEQRLRAFVSDASHEIRTPLTVIRGYVELLQREESGASELSTRALERIESESRRLERLVTQLLLLERMDDLSVSAFASVDLAEIVRDSFDDLAALNPDRRVDMDLEPAALLGLEDAWRQLVANIVQNCTRHTPAGSPIQVALHQAGGQTTLIVDDAGPGIPLDQRAHALERFTRLDPSRSTATGGFGLGMSIMRAVVDAHGGSIDLLDSPLGGLRLVITVGPPVAAFDGPSE</sequence>
<evidence type="ECO:0000256" key="9">
    <source>
        <dbReference type="ARBA" id="ARBA00023012"/>
    </source>
</evidence>
<dbReference type="InterPro" id="IPR003594">
    <property type="entry name" value="HATPase_dom"/>
</dbReference>
<dbReference type="SMART" id="SM00304">
    <property type="entry name" value="HAMP"/>
    <property type="match status" value="1"/>
</dbReference>
<keyword evidence="8 11" id="KW-1133">Transmembrane helix</keyword>
<gene>
    <name evidence="14" type="ORF">UFOPK2810_01002</name>
</gene>
<dbReference type="CDD" id="cd00075">
    <property type="entry name" value="HATPase"/>
    <property type="match status" value="1"/>
</dbReference>
<dbReference type="EC" id="2.7.13.3" evidence="3"/>
<dbReference type="EMBL" id="CAEZYZ010000162">
    <property type="protein sequence ID" value="CAB4754642.1"/>
    <property type="molecule type" value="Genomic_DNA"/>
</dbReference>
<dbReference type="SMART" id="SM00387">
    <property type="entry name" value="HATPase_c"/>
    <property type="match status" value="1"/>
</dbReference>
<evidence type="ECO:0000256" key="10">
    <source>
        <dbReference type="ARBA" id="ARBA00023136"/>
    </source>
</evidence>
<dbReference type="Pfam" id="PF02518">
    <property type="entry name" value="HATPase_c"/>
    <property type="match status" value="1"/>
</dbReference>
<evidence type="ECO:0000256" key="7">
    <source>
        <dbReference type="ARBA" id="ARBA00022777"/>
    </source>
</evidence>
<reference evidence="14" key="1">
    <citation type="submission" date="2020-05" db="EMBL/GenBank/DDBJ databases">
        <authorList>
            <person name="Chiriac C."/>
            <person name="Salcher M."/>
            <person name="Ghai R."/>
            <person name="Kavagutti S V."/>
        </authorList>
    </citation>
    <scope>NUCLEOTIDE SEQUENCE</scope>
</reference>
<keyword evidence="4" id="KW-0597">Phosphoprotein</keyword>
<dbReference type="PROSITE" id="PS50885">
    <property type="entry name" value="HAMP"/>
    <property type="match status" value="1"/>
</dbReference>
<accession>A0A6J6U4I8</accession>
<dbReference type="CDD" id="cd06225">
    <property type="entry name" value="HAMP"/>
    <property type="match status" value="1"/>
</dbReference>
<proteinExistence type="predicted"/>
<dbReference type="GO" id="GO:0000155">
    <property type="term" value="F:phosphorelay sensor kinase activity"/>
    <property type="evidence" value="ECO:0007669"/>
    <property type="project" value="InterPro"/>
</dbReference>
<evidence type="ECO:0000256" key="2">
    <source>
        <dbReference type="ARBA" id="ARBA00004370"/>
    </source>
</evidence>
<dbReference type="InterPro" id="IPR050428">
    <property type="entry name" value="TCS_sensor_his_kinase"/>
</dbReference>
<dbReference type="Pfam" id="PF00672">
    <property type="entry name" value="HAMP"/>
    <property type="match status" value="1"/>
</dbReference>
<dbReference type="PANTHER" id="PTHR45436">
    <property type="entry name" value="SENSOR HISTIDINE KINASE YKOH"/>
    <property type="match status" value="1"/>
</dbReference>
<keyword evidence="10 11" id="KW-0472">Membrane</keyword>
<dbReference type="PRINTS" id="PR00344">
    <property type="entry name" value="BCTRLSENSOR"/>
</dbReference>
<dbReference type="InterPro" id="IPR005467">
    <property type="entry name" value="His_kinase_dom"/>
</dbReference>
<dbReference type="InterPro" id="IPR036097">
    <property type="entry name" value="HisK_dim/P_sf"/>
</dbReference>
<feature type="domain" description="HAMP" evidence="13">
    <location>
        <begin position="172"/>
        <end position="225"/>
    </location>
</feature>
<evidence type="ECO:0000259" key="13">
    <source>
        <dbReference type="PROSITE" id="PS50885"/>
    </source>
</evidence>
<feature type="domain" description="Histidine kinase" evidence="12">
    <location>
        <begin position="240"/>
        <end position="453"/>
    </location>
</feature>
<dbReference type="AlphaFoldDB" id="A0A6J6U4I8"/>
<dbReference type="InterPro" id="IPR003660">
    <property type="entry name" value="HAMP_dom"/>
</dbReference>
<dbReference type="SUPFAM" id="SSF47384">
    <property type="entry name" value="Homodimeric domain of signal transducing histidine kinase"/>
    <property type="match status" value="1"/>
</dbReference>
<dbReference type="PANTHER" id="PTHR45436:SF5">
    <property type="entry name" value="SENSOR HISTIDINE KINASE TRCS"/>
    <property type="match status" value="1"/>
</dbReference>
<keyword evidence="7" id="KW-0418">Kinase</keyword>
<evidence type="ECO:0000256" key="3">
    <source>
        <dbReference type="ARBA" id="ARBA00012438"/>
    </source>
</evidence>
<dbReference type="InterPro" id="IPR003661">
    <property type="entry name" value="HisK_dim/P_dom"/>
</dbReference>
<comment type="catalytic activity">
    <reaction evidence="1">
        <text>ATP + protein L-histidine = ADP + protein N-phospho-L-histidine.</text>
        <dbReference type="EC" id="2.7.13.3"/>
    </reaction>
</comment>
<dbReference type="InterPro" id="IPR036890">
    <property type="entry name" value="HATPase_C_sf"/>
</dbReference>
<evidence type="ECO:0000256" key="8">
    <source>
        <dbReference type="ARBA" id="ARBA00022989"/>
    </source>
</evidence>
<dbReference type="SUPFAM" id="SSF158472">
    <property type="entry name" value="HAMP domain-like"/>
    <property type="match status" value="1"/>
</dbReference>
<comment type="subcellular location">
    <subcellularLocation>
        <location evidence="2">Membrane</location>
    </subcellularLocation>
</comment>
<evidence type="ECO:0000256" key="5">
    <source>
        <dbReference type="ARBA" id="ARBA00022679"/>
    </source>
</evidence>
<evidence type="ECO:0000259" key="12">
    <source>
        <dbReference type="PROSITE" id="PS50109"/>
    </source>
</evidence>